<feature type="compositionally biased region" description="Low complexity" evidence="1">
    <location>
        <begin position="71"/>
        <end position="87"/>
    </location>
</feature>
<feature type="region of interest" description="Disordered" evidence="1">
    <location>
        <begin position="25"/>
        <end position="176"/>
    </location>
</feature>
<evidence type="ECO:0000256" key="2">
    <source>
        <dbReference type="SAM" id="SignalP"/>
    </source>
</evidence>
<keyword evidence="4" id="KW-1185">Reference proteome</keyword>
<feature type="compositionally biased region" description="Low complexity" evidence="1">
    <location>
        <begin position="133"/>
        <end position="146"/>
    </location>
</feature>
<dbReference type="InterPro" id="IPR007939">
    <property type="entry name" value="Cu-R_B_prcur"/>
</dbReference>
<protein>
    <submittedName>
        <fullName evidence="3">Copper resistance protein CopB</fullName>
    </submittedName>
</protein>
<gene>
    <name evidence="3" type="ORF">NX02_p1360</name>
</gene>
<evidence type="ECO:0000313" key="4">
    <source>
        <dbReference type="Proteomes" id="UP000018851"/>
    </source>
</evidence>
<organism evidence="3 4">
    <name type="scientific">Sphingomonas sanxanigenens DSM 19645 = NX02</name>
    <dbReference type="NCBI Taxonomy" id="1123269"/>
    <lineage>
        <taxon>Bacteria</taxon>
        <taxon>Pseudomonadati</taxon>
        <taxon>Pseudomonadota</taxon>
        <taxon>Alphaproteobacteria</taxon>
        <taxon>Sphingomonadales</taxon>
        <taxon>Sphingomonadaceae</taxon>
        <taxon>Sphingomonas</taxon>
    </lineage>
</organism>
<feature type="compositionally biased region" description="Polar residues" evidence="1">
    <location>
        <begin position="166"/>
        <end position="175"/>
    </location>
</feature>
<keyword evidence="3" id="KW-0614">Plasmid</keyword>
<dbReference type="AlphaFoldDB" id="A0A0F7JW80"/>
<dbReference type="EMBL" id="CP011450">
    <property type="protein sequence ID" value="AKH18913.1"/>
    <property type="molecule type" value="Genomic_DNA"/>
</dbReference>
<dbReference type="OrthoDB" id="9778934at2"/>
<proteinExistence type="predicted"/>
<feature type="compositionally biased region" description="Low complexity" evidence="1">
    <location>
        <begin position="40"/>
        <end position="55"/>
    </location>
</feature>
<reference evidence="3 4" key="1">
    <citation type="submission" date="2015-05" db="EMBL/GenBank/DDBJ databases">
        <title>Plasmid of Sphingomonas sanxanigenens NX02.</title>
        <authorList>
            <person name="Huang H."/>
            <person name="Ma T."/>
        </authorList>
    </citation>
    <scope>NUCLEOTIDE SEQUENCE [LARGE SCALE GENOMIC DNA]</scope>
    <source>
        <strain evidence="3 4">NX02</strain>
        <plasmid evidence="4">Plasmid pNXO2</plasmid>
    </source>
</reference>
<dbReference type="KEGG" id="ssan:NX02_p1360"/>
<dbReference type="GO" id="GO:0009279">
    <property type="term" value="C:cell outer membrane"/>
    <property type="evidence" value="ECO:0007669"/>
    <property type="project" value="InterPro"/>
</dbReference>
<dbReference type="GO" id="GO:0006878">
    <property type="term" value="P:intracellular copper ion homeostasis"/>
    <property type="evidence" value="ECO:0007669"/>
    <property type="project" value="InterPro"/>
</dbReference>
<dbReference type="Proteomes" id="UP000018851">
    <property type="component" value="Plasmid pNXO2"/>
</dbReference>
<feature type="chain" id="PRO_5002517654" evidence="2">
    <location>
        <begin position="23"/>
        <end position="425"/>
    </location>
</feature>
<sequence length="425" mass="44869">MQLKLLLIASGAALGLATPAAAQMDHSNMPGMKMPPPKTPAVKKPAAKKPAATKPAARKKSVKPAAKSTPRAKAGSGAKPAASRSAKPPAPGAVVADPHAGHDMTAMPGMTTPGANPNPGAGHDMSAMPDTSGGAAPGQPGAMQGMDHGSGAMQGMAGHDMGSMPPSATGTTMVGTNLPAGNAPPPPIPMDRAADQVYSAPAMAHSQQHLQSMHGGQNFSQVIFNLAEYQVRDGRDAYRWDGGAWYGGDINRLVLKTEGEGNFGRSLERAELQALYARAIGPFTDFQAGIRYDFKPNPSRVYATVGFESLAPGFFDVEGALFLSSKGDVLGRVEGYYDQRITQRLILQPRLEAEFAAQDVPEDRIGSGLSDLELGLRLRYEVKREFAPYIGVSYERRVGRSARFAREDGEDASSTSLVLGIRTWF</sequence>
<dbReference type="Pfam" id="PF05275">
    <property type="entry name" value="CopB"/>
    <property type="match status" value="1"/>
</dbReference>
<evidence type="ECO:0000256" key="1">
    <source>
        <dbReference type="SAM" id="MobiDB-lite"/>
    </source>
</evidence>
<name>A0A0F7JW80_9SPHN</name>
<dbReference type="GO" id="GO:0005507">
    <property type="term" value="F:copper ion binding"/>
    <property type="evidence" value="ECO:0007669"/>
    <property type="project" value="InterPro"/>
</dbReference>
<keyword evidence="2" id="KW-0732">Signal</keyword>
<geneLocation type="plasmid" evidence="3 4">
    <name>pNXO2</name>
</geneLocation>
<accession>A0A0F7JW80</accession>
<evidence type="ECO:0000313" key="3">
    <source>
        <dbReference type="EMBL" id="AKH18913.1"/>
    </source>
</evidence>
<dbReference type="RefSeq" id="WP_047100381.1">
    <property type="nucleotide sequence ID" value="NZ_CP011450.1"/>
</dbReference>
<feature type="signal peptide" evidence="2">
    <location>
        <begin position="1"/>
        <end position="22"/>
    </location>
</feature>